<dbReference type="Proteomes" id="UP000887566">
    <property type="component" value="Unplaced"/>
</dbReference>
<dbReference type="GO" id="GO:0005634">
    <property type="term" value="C:nucleus"/>
    <property type="evidence" value="ECO:0007669"/>
    <property type="project" value="TreeGrafter"/>
</dbReference>
<feature type="domain" description="Xrn1 helical" evidence="2">
    <location>
        <begin position="50"/>
        <end position="353"/>
    </location>
</feature>
<keyword evidence="3" id="KW-1185">Reference proteome</keyword>
<dbReference type="PANTHER" id="PTHR12341">
    <property type="entry name" value="5'-&gt;3' EXORIBONUCLEASE"/>
    <property type="match status" value="1"/>
</dbReference>
<feature type="region of interest" description="Disordered" evidence="1">
    <location>
        <begin position="358"/>
        <end position="411"/>
    </location>
</feature>
<organism evidence="3 4">
    <name type="scientific">Plectus sambesii</name>
    <dbReference type="NCBI Taxonomy" id="2011161"/>
    <lineage>
        <taxon>Eukaryota</taxon>
        <taxon>Metazoa</taxon>
        <taxon>Ecdysozoa</taxon>
        <taxon>Nematoda</taxon>
        <taxon>Chromadorea</taxon>
        <taxon>Plectida</taxon>
        <taxon>Plectina</taxon>
        <taxon>Plectoidea</taxon>
        <taxon>Plectidae</taxon>
        <taxon>Plectus</taxon>
    </lineage>
</organism>
<feature type="compositionally biased region" description="Low complexity" evidence="1">
    <location>
        <begin position="360"/>
        <end position="397"/>
    </location>
</feature>
<dbReference type="WBParaSite" id="PSAMB.scaffold1350size32650.g12576.t1">
    <property type="protein sequence ID" value="PSAMB.scaffold1350size32650.g12576.t1"/>
    <property type="gene ID" value="PSAMB.scaffold1350size32650.g12576"/>
</dbReference>
<accession>A0A914UXV0</accession>
<dbReference type="GO" id="GO:0003723">
    <property type="term" value="F:RNA binding"/>
    <property type="evidence" value="ECO:0007669"/>
    <property type="project" value="TreeGrafter"/>
</dbReference>
<evidence type="ECO:0000313" key="4">
    <source>
        <dbReference type="WBParaSite" id="PSAMB.scaffold1350size32650.g12576.t1"/>
    </source>
</evidence>
<dbReference type="InterPro" id="IPR027073">
    <property type="entry name" value="5_3_exoribonuclease"/>
</dbReference>
<sequence length="411" mass="46841">MGVPAFFRWLSRKYPSIVVNAVEEKPHSIDDTTVPVDCTKPNPNGIEFDLEIREGAIDRLIRLYKDAVYKTHGYLTQDGHVNLERVQLILSQLGEAEDEIFKKRQENELNFRARNKAKKARERAHTAPAWIPANQFGAMPVRGGGRGGGGGRQADMSGAESRVIARDMRMEAMQRADSEETKLQSMLKPAEEKGSGNGYNATGGRKRPHDQSSVGANKPADESDEEPVDDVRLWEDGWKERYYQAKFEVSADDYEFRKKVAHAYVEGLCWVLRYYYQGCASWEWFFPFHYAPFASDLDNVADVKIDFSRTTMPFKPLEQLMGVFPAASRKHIPSTWHHLMTEIESPIIDFYPYGRGGQGQYQQTPAAYGQQQQPRNTYQQQGQPSGQYRQQPDRQGGPPQPFRRPAASDYF</sequence>
<dbReference type="AlphaFoldDB" id="A0A914UXV0"/>
<feature type="region of interest" description="Disordered" evidence="1">
    <location>
        <begin position="173"/>
        <end position="229"/>
    </location>
</feature>
<dbReference type="Pfam" id="PF17846">
    <property type="entry name" value="XRN_M"/>
    <property type="match status" value="1"/>
</dbReference>
<proteinExistence type="predicted"/>
<dbReference type="GO" id="GO:0000956">
    <property type="term" value="P:nuclear-transcribed mRNA catabolic process"/>
    <property type="evidence" value="ECO:0007669"/>
    <property type="project" value="TreeGrafter"/>
</dbReference>
<evidence type="ECO:0000259" key="2">
    <source>
        <dbReference type="Pfam" id="PF17846"/>
    </source>
</evidence>
<name>A0A914UXV0_9BILA</name>
<feature type="compositionally biased region" description="Basic and acidic residues" evidence="1">
    <location>
        <begin position="173"/>
        <end position="182"/>
    </location>
</feature>
<protein>
    <submittedName>
        <fullName evidence="4">Xrn1 helical domain-containing protein</fullName>
    </submittedName>
</protein>
<feature type="compositionally biased region" description="Gly residues" evidence="1">
    <location>
        <begin position="142"/>
        <end position="152"/>
    </location>
</feature>
<dbReference type="PANTHER" id="PTHR12341:SF41">
    <property type="entry name" value="5'-3' EXORIBONUCLEASE 2"/>
    <property type="match status" value="1"/>
</dbReference>
<reference evidence="4" key="1">
    <citation type="submission" date="2022-11" db="UniProtKB">
        <authorList>
            <consortium name="WormBaseParasite"/>
        </authorList>
    </citation>
    <scope>IDENTIFICATION</scope>
</reference>
<dbReference type="InterPro" id="IPR041412">
    <property type="entry name" value="Xrn1_helical"/>
</dbReference>
<evidence type="ECO:0000313" key="3">
    <source>
        <dbReference type="Proteomes" id="UP000887566"/>
    </source>
</evidence>
<dbReference type="GO" id="GO:0004534">
    <property type="term" value="F:5'-3' RNA exonuclease activity"/>
    <property type="evidence" value="ECO:0007669"/>
    <property type="project" value="TreeGrafter"/>
</dbReference>
<feature type="region of interest" description="Disordered" evidence="1">
    <location>
        <begin position="135"/>
        <end position="160"/>
    </location>
</feature>
<dbReference type="Gene3D" id="1.25.40.1050">
    <property type="match status" value="1"/>
</dbReference>
<evidence type="ECO:0000256" key="1">
    <source>
        <dbReference type="SAM" id="MobiDB-lite"/>
    </source>
</evidence>